<evidence type="ECO:0000313" key="1">
    <source>
        <dbReference type="EMBL" id="GGX91040.1"/>
    </source>
</evidence>
<dbReference type="EMBL" id="BMXS01000007">
    <property type="protein sequence ID" value="GGX91040.1"/>
    <property type="molecule type" value="Genomic_DNA"/>
</dbReference>
<reference evidence="2" key="1">
    <citation type="journal article" date="2019" name="Int. J. Syst. Evol. Microbiol.">
        <title>The Global Catalogue of Microorganisms (GCM) 10K type strain sequencing project: providing services to taxonomists for standard genome sequencing and annotation.</title>
        <authorList>
            <consortium name="The Broad Institute Genomics Platform"/>
            <consortium name="The Broad Institute Genome Sequencing Center for Infectious Disease"/>
            <person name="Wu L."/>
            <person name="Ma J."/>
        </authorList>
    </citation>
    <scope>NUCLEOTIDE SEQUENCE [LARGE SCALE GENOMIC DNA]</scope>
    <source>
        <strain evidence="2">KCTC 22228</strain>
    </source>
</reference>
<dbReference type="RefSeq" id="WP_189468375.1">
    <property type="nucleotide sequence ID" value="NZ_BMXS01000007.1"/>
</dbReference>
<protein>
    <recommendedName>
        <fullName evidence="3">Poly A polymerase head domain-containing protein</fullName>
    </recommendedName>
</protein>
<dbReference type="Pfam" id="PF26128">
    <property type="entry name" value="Gad2"/>
    <property type="match status" value="1"/>
</dbReference>
<evidence type="ECO:0008006" key="3">
    <source>
        <dbReference type="Google" id="ProtNLM"/>
    </source>
</evidence>
<evidence type="ECO:0000313" key="2">
    <source>
        <dbReference type="Proteomes" id="UP000653056"/>
    </source>
</evidence>
<keyword evidence="2" id="KW-1185">Reference proteome</keyword>
<name>A0ABQ2YQV8_9GAMM</name>
<organism evidence="1 2">
    <name type="scientific">Litchfieldella qijiaojingensis</name>
    <dbReference type="NCBI Taxonomy" id="980347"/>
    <lineage>
        <taxon>Bacteria</taxon>
        <taxon>Pseudomonadati</taxon>
        <taxon>Pseudomonadota</taxon>
        <taxon>Gammaproteobacteria</taxon>
        <taxon>Oceanospirillales</taxon>
        <taxon>Halomonadaceae</taxon>
        <taxon>Litchfieldella</taxon>
    </lineage>
</organism>
<dbReference type="Proteomes" id="UP000653056">
    <property type="component" value="Unassembled WGS sequence"/>
</dbReference>
<proteinExistence type="predicted"/>
<accession>A0ABQ2YQV8</accession>
<comment type="caution">
    <text evidence="1">The sequence shown here is derived from an EMBL/GenBank/DDBJ whole genome shotgun (WGS) entry which is preliminary data.</text>
</comment>
<gene>
    <name evidence="1" type="ORF">GCM10007160_18140</name>
</gene>
<sequence>MFLDTTCPTCGGLIVGDPFRDNLSRKEHRIQGMCQRCQDSVFESGIHKNYILEGLKPTDLPGEWVEVRNRLEHILWFCTHKVFIAGGCLRDLRAGQKDQVRDVDLWVQIDPNRLQISREYVKAYGIPLNEPSSITCYGPSAEDRGVVGIDYFEENGIEFNLIWMGKLCDSPETLIHGFDFGINQAAYDGDNFTVTDSFLEDHANQTITRVRRTDTEKRMAERAERMKAKFPGYRLVG</sequence>